<feature type="compositionally biased region" description="Pro residues" evidence="1">
    <location>
        <begin position="23"/>
        <end position="34"/>
    </location>
</feature>
<name>H1V4E1_COLHI</name>
<dbReference type="EMBL" id="CACQ02001397">
    <property type="protein sequence ID" value="CCF35093.1"/>
    <property type="molecule type" value="Genomic_DNA"/>
</dbReference>
<evidence type="ECO:0000313" key="3">
    <source>
        <dbReference type="Proteomes" id="UP000007174"/>
    </source>
</evidence>
<reference evidence="3" key="1">
    <citation type="journal article" date="2012" name="Nat. Genet.">
        <title>Lifestyle transitions in plant pathogenic Colletotrichum fungi deciphered by genome and transcriptome analyses.</title>
        <authorList>
            <person name="O'Connell R.J."/>
            <person name="Thon M.R."/>
            <person name="Hacquard S."/>
            <person name="Amyotte S.G."/>
            <person name="Kleemann J."/>
            <person name="Torres M.F."/>
            <person name="Damm U."/>
            <person name="Buiate E.A."/>
            <person name="Epstein L."/>
            <person name="Alkan N."/>
            <person name="Altmueller J."/>
            <person name="Alvarado-Balderrama L."/>
            <person name="Bauser C.A."/>
            <person name="Becker C."/>
            <person name="Birren B.W."/>
            <person name="Chen Z."/>
            <person name="Choi J."/>
            <person name="Crouch J.A."/>
            <person name="Duvick J.P."/>
            <person name="Farman M.A."/>
            <person name="Gan P."/>
            <person name="Heiman D."/>
            <person name="Henrissat B."/>
            <person name="Howard R.J."/>
            <person name="Kabbage M."/>
            <person name="Koch C."/>
            <person name="Kracher B."/>
            <person name="Kubo Y."/>
            <person name="Law A.D."/>
            <person name="Lebrun M.-H."/>
            <person name="Lee Y.-H."/>
            <person name="Miyara I."/>
            <person name="Moore N."/>
            <person name="Neumann U."/>
            <person name="Nordstroem K."/>
            <person name="Panaccione D.G."/>
            <person name="Panstruga R."/>
            <person name="Place M."/>
            <person name="Proctor R.H."/>
            <person name="Prusky D."/>
            <person name="Rech G."/>
            <person name="Reinhardt R."/>
            <person name="Rollins J.A."/>
            <person name="Rounsley S."/>
            <person name="Schardl C.L."/>
            <person name="Schwartz D.C."/>
            <person name="Shenoy N."/>
            <person name="Shirasu K."/>
            <person name="Sikhakolli U.R."/>
            <person name="Stueber K."/>
            <person name="Sukno S.A."/>
            <person name="Sweigard J.A."/>
            <person name="Takano Y."/>
            <person name="Takahara H."/>
            <person name="Trail F."/>
            <person name="van der Does H.C."/>
            <person name="Voll L.M."/>
            <person name="Will I."/>
            <person name="Young S."/>
            <person name="Zeng Q."/>
            <person name="Zhang J."/>
            <person name="Zhou S."/>
            <person name="Dickman M.B."/>
            <person name="Schulze-Lefert P."/>
            <person name="Ver Loren van Themaat E."/>
            <person name="Ma L.-J."/>
            <person name="Vaillancourt L.J."/>
        </authorList>
    </citation>
    <scope>NUCLEOTIDE SEQUENCE [LARGE SCALE GENOMIC DNA]</scope>
    <source>
        <strain evidence="3">IMI 349063</strain>
    </source>
</reference>
<proteinExistence type="predicted"/>
<dbReference type="AlphaFoldDB" id="H1V4E1"/>
<gene>
    <name evidence="2" type="ORF">CH063_06943</name>
</gene>
<evidence type="ECO:0000313" key="2">
    <source>
        <dbReference type="EMBL" id="CCF35093.1"/>
    </source>
</evidence>
<sequence length="122" mass="13477">MSRPSSQAQCRQAQLISTSLPPAFHPPLAVPPAPHNRGKNDSLTPNPLHLSSDIVRIVFCIQSTTSRLSSLSFISGAQQCAASYRSLGSQFSNMRTSLRQSGWYGDPSQTLFTYLSIQYLYR</sequence>
<feature type="region of interest" description="Disordered" evidence="1">
    <location>
        <begin position="18"/>
        <end position="47"/>
    </location>
</feature>
<accession>H1V4E1</accession>
<organism evidence="2 3">
    <name type="scientific">Colletotrichum higginsianum (strain IMI 349063)</name>
    <name type="common">Crucifer anthracnose fungus</name>
    <dbReference type="NCBI Taxonomy" id="759273"/>
    <lineage>
        <taxon>Eukaryota</taxon>
        <taxon>Fungi</taxon>
        <taxon>Dikarya</taxon>
        <taxon>Ascomycota</taxon>
        <taxon>Pezizomycotina</taxon>
        <taxon>Sordariomycetes</taxon>
        <taxon>Hypocreomycetidae</taxon>
        <taxon>Glomerellales</taxon>
        <taxon>Glomerellaceae</taxon>
        <taxon>Colletotrichum</taxon>
        <taxon>Colletotrichum destructivum species complex</taxon>
    </lineage>
</organism>
<protein>
    <submittedName>
        <fullName evidence="2">Uncharacterized protein</fullName>
    </submittedName>
</protein>
<dbReference type="Proteomes" id="UP000007174">
    <property type="component" value="Unassembled WGS sequence"/>
</dbReference>
<dbReference type="HOGENOM" id="CLU_2026566_0_0_1"/>
<evidence type="ECO:0000256" key="1">
    <source>
        <dbReference type="SAM" id="MobiDB-lite"/>
    </source>
</evidence>